<evidence type="ECO:0000256" key="3">
    <source>
        <dbReference type="ARBA" id="ARBA00022801"/>
    </source>
</evidence>
<feature type="domain" description="Peptidase C50" evidence="5">
    <location>
        <begin position="166"/>
        <end position="262"/>
    </location>
</feature>
<comment type="catalytic activity">
    <reaction evidence="1">
        <text>All bonds known to be hydrolyzed by this endopeptidase have arginine in P1 and an acidic residue in P4. P6 is often occupied by an acidic residue or by a hydroxy-amino-acid residue, the phosphorylation of which enhances cleavage.</text>
        <dbReference type="EC" id="3.4.22.49"/>
    </reaction>
</comment>
<dbReference type="GO" id="GO:0004197">
    <property type="term" value="F:cysteine-type endopeptidase activity"/>
    <property type="evidence" value="ECO:0007669"/>
    <property type="project" value="InterPro"/>
</dbReference>
<dbReference type="PROSITE" id="PS51700">
    <property type="entry name" value="SEPARIN"/>
    <property type="match status" value="1"/>
</dbReference>
<accession>A0A1Y2HGF2</accession>
<dbReference type="GO" id="GO:0006508">
    <property type="term" value="P:proteolysis"/>
    <property type="evidence" value="ECO:0007669"/>
    <property type="project" value="InterPro"/>
</dbReference>
<dbReference type="EMBL" id="MCFL01000034">
    <property type="protein sequence ID" value="ORZ33619.1"/>
    <property type="molecule type" value="Genomic_DNA"/>
</dbReference>
<sequence length="417" mass="44733">MIVAGEQPARGEFVRRLNEFLAPHRKGTQAPRDLELPALMVDAWLALGRTVTDADVEDVTYFVLGECLRQGYPVATAGGAANGTDGSITFDSLMLFLAKTFKSLLAKSTSESIAVQDHTVLILDKYAHPFPWESTGSLAGKSVSRVFSLAMLTDLLAAQRKRVVHKESVYYCINPGGDLSATQDRFEEIVRANATWRGTAGSAPSQTQFLSHVSSSDIFLFIGHNGGEQLCPPKRILSHSYGPAVALLLGCSSGKLSAPGEFDPIGTPMYYAPHSLCVVGNLWDVTDRDIDRFTVAMLASWGLISCESALPTGDVAVPESSDTKDTAIAGQEVARNMAADVSFTQGRHVLPLKAGQGRRTDAVGGESRRIARTYASTSLPDAVDLSKAVAQARLVCKLRYLNGAAPVVYGIPVYLTH</sequence>
<dbReference type="EC" id="3.4.22.49" evidence="2"/>
<organism evidence="6 7">
    <name type="scientific">Catenaria anguillulae PL171</name>
    <dbReference type="NCBI Taxonomy" id="765915"/>
    <lineage>
        <taxon>Eukaryota</taxon>
        <taxon>Fungi</taxon>
        <taxon>Fungi incertae sedis</taxon>
        <taxon>Blastocladiomycota</taxon>
        <taxon>Blastocladiomycetes</taxon>
        <taxon>Blastocladiales</taxon>
        <taxon>Catenariaceae</taxon>
        <taxon>Catenaria</taxon>
    </lineage>
</organism>
<keyword evidence="3" id="KW-0378">Hydrolase</keyword>
<dbReference type="PANTHER" id="PTHR12792:SF0">
    <property type="entry name" value="SEPARIN"/>
    <property type="match status" value="1"/>
</dbReference>
<dbReference type="InterPro" id="IPR005314">
    <property type="entry name" value="Peptidase_C50"/>
</dbReference>
<evidence type="ECO:0000313" key="6">
    <source>
        <dbReference type="EMBL" id="ORZ33619.1"/>
    </source>
</evidence>
<dbReference type="STRING" id="765915.A0A1Y2HGF2"/>
<dbReference type="Proteomes" id="UP000193411">
    <property type="component" value="Unassembled WGS sequence"/>
</dbReference>
<evidence type="ECO:0000259" key="5">
    <source>
        <dbReference type="PROSITE" id="PS51700"/>
    </source>
</evidence>
<dbReference type="GO" id="GO:0005737">
    <property type="term" value="C:cytoplasm"/>
    <property type="evidence" value="ECO:0007669"/>
    <property type="project" value="TreeGrafter"/>
</dbReference>
<dbReference type="InterPro" id="IPR030397">
    <property type="entry name" value="SEPARIN_core_dom"/>
</dbReference>
<evidence type="ECO:0000256" key="2">
    <source>
        <dbReference type="ARBA" id="ARBA00012489"/>
    </source>
</evidence>
<keyword evidence="4" id="KW-0159">Chromosome partition</keyword>
<comment type="caution">
    <text evidence="6">The sequence shown here is derived from an EMBL/GenBank/DDBJ whole genome shotgun (WGS) entry which is preliminary data.</text>
</comment>
<evidence type="ECO:0000313" key="7">
    <source>
        <dbReference type="Proteomes" id="UP000193411"/>
    </source>
</evidence>
<dbReference type="GO" id="GO:0044732">
    <property type="term" value="C:mitotic spindle pole body"/>
    <property type="evidence" value="ECO:0007669"/>
    <property type="project" value="TreeGrafter"/>
</dbReference>
<reference evidence="6 7" key="1">
    <citation type="submission" date="2016-07" db="EMBL/GenBank/DDBJ databases">
        <title>Pervasive Adenine N6-methylation of Active Genes in Fungi.</title>
        <authorList>
            <consortium name="DOE Joint Genome Institute"/>
            <person name="Mondo S.J."/>
            <person name="Dannebaum R.O."/>
            <person name="Kuo R.C."/>
            <person name="Labutti K."/>
            <person name="Haridas S."/>
            <person name="Kuo A."/>
            <person name="Salamov A."/>
            <person name="Ahrendt S.R."/>
            <person name="Lipzen A."/>
            <person name="Sullivan W."/>
            <person name="Andreopoulos W.B."/>
            <person name="Clum A."/>
            <person name="Lindquist E."/>
            <person name="Daum C."/>
            <person name="Ramamoorthy G.K."/>
            <person name="Gryganskyi A."/>
            <person name="Culley D."/>
            <person name="Magnuson J.K."/>
            <person name="James T.Y."/>
            <person name="O'Malley M.A."/>
            <person name="Stajich J.E."/>
            <person name="Spatafora J.W."/>
            <person name="Visel A."/>
            <person name="Grigoriev I.V."/>
        </authorList>
    </citation>
    <scope>NUCLEOTIDE SEQUENCE [LARGE SCALE GENOMIC DNA]</scope>
    <source>
        <strain evidence="6 7">PL171</strain>
    </source>
</reference>
<evidence type="ECO:0000256" key="1">
    <source>
        <dbReference type="ARBA" id="ARBA00000451"/>
    </source>
</evidence>
<dbReference type="GO" id="GO:0051307">
    <property type="term" value="P:meiotic chromosome separation"/>
    <property type="evidence" value="ECO:0007669"/>
    <property type="project" value="TreeGrafter"/>
</dbReference>
<protein>
    <recommendedName>
        <fullName evidence="2">separase</fullName>
        <ecNumber evidence="2">3.4.22.49</ecNumber>
    </recommendedName>
</protein>
<proteinExistence type="predicted"/>
<dbReference type="Pfam" id="PF03568">
    <property type="entry name" value="Separin_C"/>
    <property type="match status" value="1"/>
</dbReference>
<dbReference type="OrthoDB" id="10255632at2759"/>
<evidence type="ECO:0000256" key="4">
    <source>
        <dbReference type="ARBA" id="ARBA00022829"/>
    </source>
</evidence>
<dbReference type="GO" id="GO:0005634">
    <property type="term" value="C:nucleus"/>
    <property type="evidence" value="ECO:0007669"/>
    <property type="project" value="InterPro"/>
</dbReference>
<dbReference type="PANTHER" id="PTHR12792">
    <property type="entry name" value="EXTRA SPINDLE POLES 1-RELATED"/>
    <property type="match status" value="1"/>
</dbReference>
<keyword evidence="7" id="KW-1185">Reference proteome</keyword>
<gene>
    <name evidence="6" type="ORF">BCR44DRAFT_1437829</name>
</gene>
<name>A0A1Y2HGF2_9FUNG</name>
<dbReference type="GO" id="GO:0072686">
    <property type="term" value="C:mitotic spindle"/>
    <property type="evidence" value="ECO:0007669"/>
    <property type="project" value="TreeGrafter"/>
</dbReference>
<dbReference type="AlphaFoldDB" id="A0A1Y2HGF2"/>